<dbReference type="Gene3D" id="3.30.70.1820">
    <property type="entry name" value="L1 transposable element, RRM domain"/>
    <property type="match status" value="1"/>
</dbReference>
<dbReference type="EMBL" id="JAINUG010000045">
    <property type="protein sequence ID" value="KAJ8406092.1"/>
    <property type="molecule type" value="Genomic_DNA"/>
</dbReference>
<dbReference type="AlphaFoldDB" id="A0AAD7WR20"/>
<comment type="caution">
    <text evidence="1">The sequence shown here is derived from an EMBL/GenBank/DDBJ whole genome shotgun (WGS) entry which is preliminary data.</text>
</comment>
<keyword evidence="2" id="KW-1185">Reference proteome</keyword>
<gene>
    <name evidence="1" type="ORF">AAFF_G00309800</name>
</gene>
<dbReference type="InterPro" id="IPR004244">
    <property type="entry name" value="Transposase_22"/>
</dbReference>
<dbReference type="PANTHER" id="PTHR11505">
    <property type="entry name" value="L1 TRANSPOSABLE ELEMENT-RELATED"/>
    <property type="match status" value="1"/>
</dbReference>
<sequence length="184" mass="21005">MCCSRDERMEAKMAVLEDCNHRSNIRVIGLSEGSEGSDAVAFFTGLPVWFPSLVGKNCEIARPCHIYGDKNDSGGHRPRTQIFSLLRYPDRQAILQAARKYPLIMDGKEIPVFTDYSKHTAQHRKNFSQPIKHVRDNGVQAFLLYPVRLKLIHESKAHLLWQLSNLWTRCARSAHRVTSTDSNN</sequence>
<organism evidence="1 2">
    <name type="scientific">Aldrovandia affinis</name>
    <dbReference type="NCBI Taxonomy" id="143900"/>
    <lineage>
        <taxon>Eukaryota</taxon>
        <taxon>Metazoa</taxon>
        <taxon>Chordata</taxon>
        <taxon>Craniata</taxon>
        <taxon>Vertebrata</taxon>
        <taxon>Euteleostomi</taxon>
        <taxon>Actinopterygii</taxon>
        <taxon>Neopterygii</taxon>
        <taxon>Teleostei</taxon>
        <taxon>Notacanthiformes</taxon>
        <taxon>Halosauridae</taxon>
        <taxon>Aldrovandia</taxon>
    </lineage>
</organism>
<proteinExistence type="predicted"/>
<name>A0AAD7WR20_9TELE</name>
<evidence type="ECO:0000313" key="1">
    <source>
        <dbReference type="EMBL" id="KAJ8406092.1"/>
    </source>
</evidence>
<reference evidence="1" key="1">
    <citation type="journal article" date="2023" name="Science">
        <title>Genome structures resolve the early diversification of teleost fishes.</title>
        <authorList>
            <person name="Parey E."/>
            <person name="Louis A."/>
            <person name="Montfort J."/>
            <person name="Bouchez O."/>
            <person name="Roques C."/>
            <person name="Iampietro C."/>
            <person name="Lluch J."/>
            <person name="Castinel A."/>
            <person name="Donnadieu C."/>
            <person name="Desvignes T."/>
            <person name="Floi Bucao C."/>
            <person name="Jouanno E."/>
            <person name="Wen M."/>
            <person name="Mejri S."/>
            <person name="Dirks R."/>
            <person name="Jansen H."/>
            <person name="Henkel C."/>
            <person name="Chen W.J."/>
            <person name="Zahm M."/>
            <person name="Cabau C."/>
            <person name="Klopp C."/>
            <person name="Thompson A.W."/>
            <person name="Robinson-Rechavi M."/>
            <person name="Braasch I."/>
            <person name="Lecointre G."/>
            <person name="Bobe J."/>
            <person name="Postlethwait J.H."/>
            <person name="Berthelot C."/>
            <person name="Roest Crollius H."/>
            <person name="Guiguen Y."/>
        </authorList>
    </citation>
    <scope>NUCLEOTIDE SEQUENCE</scope>
    <source>
        <strain evidence="1">NC1722</strain>
    </source>
</reference>
<dbReference type="Proteomes" id="UP001221898">
    <property type="component" value="Unassembled WGS sequence"/>
</dbReference>
<accession>A0AAD7WR20</accession>
<evidence type="ECO:0008006" key="3">
    <source>
        <dbReference type="Google" id="ProtNLM"/>
    </source>
</evidence>
<evidence type="ECO:0000313" key="2">
    <source>
        <dbReference type="Proteomes" id="UP001221898"/>
    </source>
</evidence>
<protein>
    <recommendedName>
        <fullName evidence="3">Transposase</fullName>
    </recommendedName>
</protein>